<reference evidence="3" key="1">
    <citation type="submission" date="2023-06" db="EMBL/GenBank/DDBJ databases">
        <authorList>
            <person name="Kurt Z."/>
        </authorList>
    </citation>
    <scope>NUCLEOTIDE SEQUENCE</scope>
</reference>
<dbReference type="EMBL" id="CATOUU010000052">
    <property type="protein sequence ID" value="CAI9914621.1"/>
    <property type="molecule type" value="Genomic_DNA"/>
</dbReference>
<dbReference type="AlphaFoldDB" id="A0AA86TDM3"/>
<protein>
    <submittedName>
        <fullName evidence="3">Leucine-rich repeat domain-containing protein</fullName>
    </submittedName>
    <submittedName>
        <fullName evidence="4">Leucine-rich_repeat domain-containing protein</fullName>
    </submittedName>
</protein>
<dbReference type="SMART" id="SM00369">
    <property type="entry name" value="LRR_TYP"/>
    <property type="match status" value="3"/>
</dbReference>
<dbReference type="Proteomes" id="UP001642409">
    <property type="component" value="Unassembled WGS sequence"/>
</dbReference>
<dbReference type="InterPro" id="IPR025875">
    <property type="entry name" value="Leu-rich_rpt_4"/>
</dbReference>
<keyword evidence="5" id="KW-1185">Reference proteome</keyword>
<dbReference type="InterPro" id="IPR032675">
    <property type="entry name" value="LRR_dom_sf"/>
</dbReference>
<proteinExistence type="predicted"/>
<evidence type="ECO:0000256" key="2">
    <source>
        <dbReference type="ARBA" id="ARBA00022737"/>
    </source>
</evidence>
<dbReference type="PROSITE" id="PS51450">
    <property type="entry name" value="LRR"/>
    <property type="match status" value="4"/>
</dbReference>
<dbReference type="PRINTS" id="PR00019">
    <property type="entry name" value="LEURICHRPT"/>
</dbReference>
<evidence type="ECO:0000313" key="5">
    <source>
        <dbReference type="Proteomes" id="UP001642409"/>
    </source>
</evidence>
<organism evidence="3">
    <name type="scientific">Hexamita inflata</name>
    <dbReference type="NCBI Taxonomy" id="28002"/>
    <lineage>
        <taxon>Eukaryota</taxon>
        <taxon>Metamonada</taxon>
        <taxon>Diplomonadida</taxon>
        <taxon>Hexamitidae</taxon>
        <taxon>Hexamitinae</taxon>
        <taxon>Hexamita</taxon>
    </lineage>
</organism>
<dbReference type="PANTHER" id="PTHR46652:SF3">
    <property type="entry name" value="LEUCINE-RICH REPEAT-CONTAINING PROTEIN 9"/>
    <property type="match status" value="1"/>
</dbReference>
<comment type="caution">
    <text evidence="3">The sequence shown here is derived from an EMBL/GenBank/DDBJ whole genome shotgun (WGS) entry which is preliminary data.</text>
</comment>
<name>A0AA86TDM3_9EUKA</name>
<dbReference type="InterPro" id="IPR003591">
    <property type="entry name" value="Leu-rich_rpt_typical-subtyp"/>
</dbReference>
<gene>
    <name evidence="3" type="ORF">HINF_LOCUS2266</name>
    <name evidence="4" type="ORF">HINF_LOCUS44908</name>
</gene>
<evidence type="ECO:0000313" key="4">
    <source>
        <dbReference type="EMBL" id="CAL6052555.1"/>
    </source>
</evidence>
<dbReference type="PANTHER" id="PTHR46652">
    <property type="entry name" value="LEUCINE-RICH REPEAT AND IQ DOMAIN-CONTAINING PROTEIN 1-RELATED"/>
    <property type="match status" value="1"/>
</dbReference>
<accession>A0AA86TDM3</accession>
<keyword evidence="1" id="KW-0433">Leucine-rich repeat</keyword>
<reference evidence="4 5" key="2">
    <citation type="submission" date="2024-07" db="EMBL/GenBank/DDBJ databases">
        <authorList>
            <person name="Akdeniz Z."/>
        </authorList>
    </citation>
    <scope>NUCLEOTIDE SEQUENCE [LARGE SCALE GENOMIC DNA]</scope>
</reference>
<dbReference type="InterPro" id="IPR001611">
    <property type="entry name" value="Leu-rich_rpt"/>
</dbReference>
<evidence type="ECO:0000256" key="1">
    <source>
        <dbReference type="ARBA" id="ARBA00022614"/>
    </source>
</evidence>
<evidence type="ECO:0000313" key="3">
    <source>
        <dbReference type="EMBL" id="CAI9914621.1"/>
    </source>
</evidence>
<sequence length="252" mass="29657">MIERYQNRINTCRITIKNVSKNQMRVINNNIKKCDIEQKQDNYLLYCTQKNTQKILKQIKKVYPNLETTYEMIRCLMISEDNSLQELGFANQFNLKQLLIQKSLHVNFTDKVDVKVLFVVLCELESLNGLQNWSELQEIQFYMNNLKYIGQLENLTKLTVLKLGQNQINNLEPLKHLVNLTELDLSNNQIQYLEPLSGLINLINLDLLLNRIENIEPLRTLVNLISLDLSENLIENFFPIINHPNFSEYILE</sequence>
<dbReference type="Gene3D" id="3.80.10.10">
    <property type="entry name" value="Ribonuclease Inhibitor"/>
    <property type="match status" value="1"/>
</dbReference>
<keyword evidence="2" id="KW-0677">Repeat</keyword>
<dbReference type="InterPro" id="IPR050836">
    <property type="entry name" value="SDS22/Internalin_LRR"/>
</dbReference>
<dbReference type="SMART" id="SM00365">
    <property type="entry name" value="LRR_SD22"/>
    <property type="match status" value="4"/>
</dbReference>
<dbReference type="Pfam" id="PF12799">
    <property type="entry name" value="LRR_4"/>
    <property type="match status" value="1"/>
</dbReference>
<dbReference type="EMBL" id="CAXDID020000192">
    <property type="protein sequence ID" value="CAL6052555.1"/>
    <property type="molecule type" value="Genomic_DNA"/>
</dbReference>
<dbReference type="SUPFAM" id="SSF52058">
    <property type="entry name" value="L domain-like"/>
    <property type="match status" value="1"/>
</dbReference>